<keyword evidence="3" id="KW-0067">ATP-binding</keyword>
<evidence type="ECO:0000313" key="5">
    <source>
        <dbReference type="EMBL" id="RDI55189.1"/>
    </source>
</evidence>
<gene>
    <name evidence="5" type="ORF">DFR68_10121</name>
</gene>
<evidence type="ECO:0000313" key="6">
    <source>
        <dbReference type="Proteomes" id="UP000255355"/>
    </source>
</evidence>
<name>A0A370HI97_9NOCA</name>
<feature type="domain" description="UspA" evidence="4">
    <location>
        <begin position="168"/>
        <end position="305"/>
    </location>
</feature>
<dbReference type="PRINTS" id="PR01438">
    <property type="entry name" value="UNVRSLSTRESS"/>
</dbReference>
<evidence type="ECO:0000259" key="4">
    <source>
        <dbReference type="Pfam" id="PF00582"/>
    </source>
</evidence>
<comment type="similarity">
    <text evidence="1">Belongs to the universal stress protein A family.</text>
</comment>
<proteinExistence type="inferred from homology"/>
<dbReference type="OrthoDB" id="3174546at2"/>
<dbReference type="InterPro" id="IPR006016">
    <property type="entry name" value="UspA"/>
</dbReference>
<evidence type="ECO:0000256" key="2">
    <source>
        <dbReference type="ARBA" id="ARBA00022741"/>
    </source>
</evidence>
<dbReference type="Gene3D" id="3.40.50.620">
    <property type="entry name" value="HUPs"/>
    <property type="match status" value="2"/>
</dbReference>
<accession>A0A370HI97</accession>
<dbReference type="InterPro" id="IPR014729">
    <property type="entry name" value="Rossmann-like_a/b/a_fold"/>
</dbReference>
<evidence type="ECO:0000256" key="1">
    <source>
        <dbReference type="ARBA" id="ARBA00008791"/>
    </source>
</evidence>
<keyword evidence="2" id="KW-0547">Nucleotide-binding</keyword>
<dbReference type="PANTHER" id="PTHR46268:SF27">
    <property type="entry name" value="UNIVERSAL STRESS PROTEIN RV2623"/>
    <property type="match status" value="1"/>
</dbReference>
<dbReference type="GO" id="GO:0005524">
    <property type="term" value="F:ATP binding"/>
    <property type="evidence" value="ECO:0007669"/>
    <property type="project" value="UniProtKB-KW"/>
</dbReference>
<dbReference type="AlphaFoldDB" id="A0A370HI97"/>
<dbReference type="Proteomes" id="UP000255355">
    <property type="component" value="Unassembled WGS sequence"/>
</dbReference>
<dbReference type="InterPro" id="IPR006015">
    <property type="entry name" value="Universal_stress_UspA"/>
</dbReference>
<keyword evidence="6" id="KW-1185">Reference proteome</keyword>
<sequence>MTSQRSDEQNLLASAAVVVGVDGSEGADHALRWAAHYAALRDRELRIVHATDLRGIRRVIGTYNVVVPPVVEAVEAHGKAVVGRAADAARSVSAGLRLTTMVSDDPPARLLIEQSSGAFATVVGATGSAGTLAHLGSTLLAVSAHGHGSIVVVRPDPESGNIVRDGGPVVVGVDGSRVSEAAIAAAFAEAAERRADLVAVHVWSDWDYGRFAGQDDPLLPGACLEEAERAILAERLAGWQEKYPDVQVWRKVYLSAPVPHLLTWSKSAQLLIVGSRGRGGLRGALLGSTSNSLVQHADCPVMVVHPAHR</sequence>
<dbReference type="SUPFAM" id="SSF52402">
    <property type="entry name" value="Adenine nucleotide alpha hydrolases-like"/>
    <property type="match status" value="2"/>
</dbReference>
<reference evidence="5 6" key="1">
    <citation type="submission" date="2018-07" db="EMBL/GenBank/DDBJ databases">
        <title>Genomic Encyclopedia of Type Strains, Phase IV (KMG-IV): sequencing the most valuable type-strain genomes for metagenomic binning, comparative biology and taxonomic classification.</title>
        <authorList>
            <person name="Goeker M."/>
        </authorList>
    </citation>
    <scope>NUCLEOTIDE SEQUENCE [LARGE SCALE GENOMIC DNA]</scope>
    <source>
        <strain evidence="5 6">DSM 44952</strain>
    </source>
</reference>
<feature type="domain" description="UspA" evidence="4">
    <location>
        <begin position="17"/>
        <end position="154"/>
    </location>
</feature>
<dbReference type="Pfam" id="PF00582">
    <property type="entry name" value="Usp"/>
    <property type="match status" value="2"/>
</dbReference>
<dbReference type="RefSeq" id="WP_068017097.1">
    <property type="nucleotide sequence ID" value="NZ_QQAZ01000001.1"/>
</dbReference>
<comment type="caution">
    <text evidence="5">The sequence shown here is derived from an EMBL/GenBank/DDBJ whole genome shotgun (WGS) entry which is preliminary data.</text>
</comment>
<organism evidence="5 6">
    <name type="scientific">Nocardia mexicana</name>
    <dbReference type="NCBI Taxonomy" id="279262"/>
    <lineage>
        <taxon>Bacteria</taxon>
        <taxon>Bacillati</taxon>
        <taxon>Actinomycetota</taxon>
        <taxon>Actinomycetes</taxon>
        <taxon>Mycobacteriales</taxon>
        <taxon>Nocardiaceae</taxon>
        <taxon>Nocardia</taxon>
    </lineage>
</organism>
<dbReference type="STRING" id="1210089.GCA_001613165_02037"/>
<protein>
    <submittedName>
        <fullName evidence="5">Nucleotide-binding universal stress UspA family protein</fullName>
    </submittedName>
</protein>
<dbReference type="EMBL" id="QQAZ01000001">
    <property type="protein sequence ID" value="RDI55189.1"/>
    <property type="molecule type" value="Genomic_DNA"/>
</dbReference>
<dbReference type="PANTHER" id="PTHR46268">
    <property type="entry name" value="STRESS RESPONSE PROTEIN NHAX"/>
    <property type="match status" value="1"/>
</dbReference>
<evidence type="ECO:0000256" key="3">
    <source>
        <dbReference type="ARBA" id="ARBA00022840"/>
    </source>
</evidence>